<accession>A0A839UMA1</accession>
<comment type="caution">
    <text evidence="3">The sequence shown here is derived from an EMBL/GenBank/DDBJ whole genome shotgun (WGS) entry which is preliminary data.</text>
</comment>
<protein>
    <recommendedName>
        <fullName evidence="5">DUF2063 domain-containing protein</fullName>
    </recommendedName>
</protein>
<name>A0A839UMA1_9GAMM</name>
<reference evidence="3 4" key="1">
    <citation type="submission" date="2020-08" db="EMBL/GenBank/DDBJ databases">
        <title>Genomic Encyclopedia of Type Strains, Phase III (KMG-III): the genomes of soil and plant-associated and newly described type strains.</title>
        <authorList>
            <person name="Whitman W."/>
        </authorList>
    </citation>
    <scope>NUCLEOTIDE SEQUENCE [LARGE SCALE GENOMIC DNA]</scope>
    <source>
        <strain evidence="3 4">CECT 8571</strain>
    </source>
</reference>
<dbReference type="RefSeq" id="WP_183910483.1">
    <property type="nucleotide sequence ID" value="NZ_JACHXZ010000003.1"/>
</dbReference>
<evidence type="ECO:0000259" key="2">
    <source>
        <dbReference type="Pfam" id="PF22106"/>
    </source>
</evidence>
<proteinExistence type="predicted"/>
<dbReference type="Pfam" id="PF09836">
    <property type="entry name" value="DUF2063"/>
    <property type="match status" value="1"/>
</dbReference>
<evidence type="ECO:0000259" key="1">
    <source>
        <dbReference type="Pfam" id="PF09836"/>
    </source>
</evidence>
<dbReference type="Proteomes" id="UP000559987">
    <property type="component" value="Unassembled WGS sequence"/>
</dbReference>
<dbReference type="InterPro" id="IPR054098">
    <property type="entry name" value="NGO1945-like_C"/>
</dbReference>
<dbReference type="Gene3D" id="1.10.150.690">
    <property type="entry name" value="DUF2063"/>
    <property type="match status" value="1"/>
</dbReference>
<dbReference type="Pfam" id="PF22106">
    <property type="entry name" value="NGO1945_C"/>
    <property type="match status" value="1"/>
</dbReference>
<dbReference type="Gene3D" id="3.90.930.50">
    <property type="match status" value="1"/>
</dbReference>
<feature type="domain" description="Putative DNA-binding" evidence="1">
    <location>
        <begin position="7"/>
        <end position="92"/>
    </location>
</feature>
<gene>
    <name evidence="3" type="ORF">FHS30_002190</name>
</gene>
<organism evidence="3 4">
    <name type="scientific">Simiduia aestuariiviva</name>
    <dbReference type="NCBI Taxonomy" id="1510459"/>
    <lineage>
        <taxon>Bacteria</taxon>
        <taxon>Pseudomonadati</taxon>
        <taxon>Pseudomonadota</taxon>
        <taxon>Gammaproteobacteria</taxon>
        <taxon>Cellvibrionales</taxon>
        <taxon>Cellvibrionaceae</taxon>
        <taxon>Simiduia</taxon>
    </lineage>
</organism>
<dbReference type="EMBL" id="JACHXZ010000003">
    <property type="protein sequence ID" value="MBB3168982.1"/>
    <property type="molecule type" value="Genomic_DNA"/>
</dbReference>
<sequence length="246" mass="28278">MNSVAEQQFALTRHLRDPEQIPAPTGVEMRRLKVYQELVFNNIEGFLSSGFPIMHSLLNEAEWLALVRAFVREYRAQSPYFLEIGQEFYQFVSQAEHLALPEFTLELMHYEWVELALDVAPDQLPPAVDGVVAEATRLQRSPLAWPLAYRFPVHRIGPDYQPTAAPEAPSLFVVHRDRQQQVRFMALNSMSYALLLRFDEVEQWTLADLAAAFAAQMPEPPSPQFVEQLRVTLQHFVDQDILLICV</sequence>
<dbReference type="InterPro" id="IPR018640">
    <property type="entry name" value="DUF2063"/>
</dbReference>
<keyword evidence="4" id="KW-1185">Reference proteome</keyword>
<dbReference type="AlphaFoldDB" id="A0A839UMA1"/>
<evidence type="ECO:0000313" key="4">
    <source>
        <dbReference type="Proteomes" id="UP000559987"/>
    </source>
</evidence>
<feature type="domain" description="NGO1945-like C-terminal" evidence="2">
    <location>
        <begin position="141"/>
        <end position="236"/>
    </location>
</feature>
<evidence type="ECO:0000313" key="3">
    <source>
        <dbReference type="EMBL" id="MBB3168982.1"/>
    </source>
</evidence>
<evidence type="ECO:0008006" key="5">
    <source>
        <dbReference type="Google" id="ProtNLM"/>
    </source>
</evidence>
<dbReference type="InterPro" id="IPR044922">
    <property type="entry name" value="DUF2063_N_sf"/>
</dbReference>